<dbReference type="VEuPathDB" id="FungiDB:SPPG_05547"/>
<keyword evidence="2" id="KW-0104">Cadmium</keyword>
<dbReference type="InterPro" id="IPR007719">
    <property type="entry name" value="PCS_N"/>
</dbReference>
<dbReference type="Pfam" id="PF05023">
    <property type="entry name" value="Phytochelatin"/>
    <property type="match status" value="1"/>
</dbReference>
<evidence type="ECO:0000256" key="4">
    <source>
        <dbReference type="ARBA" id="ARBA00022723"/>
    </source>
</evidence>
<evidence type="ECO:0000313" key="7">
    <source>
        <dbReference type="EMBL" id="KNC99293.1"/>
    </source>
</evidence>
<proteinExistence type="predicted"/>
<feature type="domain" description="Peptidase C83" evidence="6">
    <location>
        <begin position="62"/>
        <end position="281"/>
    </location>
</feature>
<dbReference type="PANTHER" id="PTHR33447:SF2">
    <property type="entry name" value="GLUTATHIONE GAMMA-GLUTAMYLCYSTEINYLTRANSFERASE"/>
    <property type="match status" value="1"/>
</dbReference>
<evidence type="ECO:0000313" key="8">
    <source>
        <dbReference type="Proteomes" id="UP000053201"/>
    </source>
</evidence>
<feature type="region of interest" description="Disordered" evidence="5">
    <location>
        <begin position="23"/>
        <end position="63"/>
    </location>
</feature>
<evidence type="ECO:0000256" key="1">
    <source>
        <dbReference type="ARBA" id="ARBA00012468"/>
    </source>
</evidence>
<dbReference type="GO" id="GO:0098849">
    <property type="term" value="P:cellular detoxification of cadmium ion"/>
    <property type="evidence" value="ECO:0007669"/>
    <property type="project" value="TreeGrafter"/>
</dbReference>
<sequence length="674" mass="73816">MSRRTSITCEHLAPPCLCSHNTTSHEGDHDQTPGKTGESRTSWASMSSNGSTASSSDRHQKMPSNTFYKRTLPSTCTPFNSAKGRSLFTGALTEGYMETYFALSLQYLTQSEPAYCGLSSLCMVLNALEIDPGRQWKGVWRWYDESMLDCCRPLEDVMKNGITLPEFVCLARCNGLKAHLRRADKITKEQFLADLKQTSREPKEFLVVSYDRGTLQQTGTGHFSPVGGYNESEDMVLILDVARFKYPAYWVPFDLLWQSLQPCDTTTGKPRGYVILKRGKRSYVQSALSQLAVNRESWPRLSNILFQELPKRFATSPPESPAQFISVVVDAIPDEYDSVVENRMPLFVAPFAADDQVLTATADGTSVGQCDPHQVGCENVQATLDAYVAGLDDLLHKLAETDLYRFVADSIASKRKMRNREQIMAMAAAASAKAAAALAAQNGEPTDATTEPTSSTPPILKPLFIERTSAMSSARISSPPMSPRYAVINATQSCVSSPRLSGIFTPERATSSSSLSLSLANLHPPNHPVNDFTAFLTMFLFALFSYKPFHENLRDVDADGDYGLLELQHQDPPSQEGTRNGKASGEFMPNGRRMSMAERVRGVVNLDVAGIQDVNLRMEVAFLRDQIAALTELQSQDASRVAGVPTPSSASSSLSVDASVPLLTDANASNVNSS</sequence>
<dbReference type="RefSeq" id="XP_016607333.1">
    <property type="nucleotide sequence ID" value="XM_016753754.1"/>
</dbReference>
<protein>
    <recommendedName>
        <fullName evidence="1">glutathione gamma-glutamylcysteinyltransferase</fullName>
        <ecNumber evidence="1">2.3.2.15</ecNumber>
    </recommendedName>
</protein>
<dbReference type="OrthoDB" id="448954at2759"/>
<feature type="compositionally biased region" description="Low complexity" evidence="5">
    <location>
        <begin position="42"/>
        <end position="55"/>
    </location>
</feature>
<feature type="compositionally biased region" description="Low complexity" evidence="5">
    <location>
        <begin position="642"/>
        <end position="663"/>
    </location>
</feature>
<evidence type="ECO:0000259" key="6">
    <source>
        <dbReference type="PROSITE" id="PS51443"/>
    </source>
</evidence>
<feature type="region of interest" description="Disordered" evidence="5">
    <location>
        <begin position="636"/>
        <end position="674"/>
    </location>
</feature>
<dbReference type="Gene3D" id="3.90.70.30">
    <property type="entry name" value="Phytochelatin synthase, N-terminal domain"/>
    <property type="match status" value="1"/>
</dbReference>
<dbReference type="SUPFAM" id="SSF54001">
    <property type="entry name" value="Cysteine proteinases"/>
    <property type="match status" value="1"/>
</dbReference>
<keyword evidence="4" id="KW-0479">Metal-binding</keyword>
<feature type="compositionally biased region" description="Polar residues" evidence="5">
    <location>
        <begin position="443"/>
        <end position="457"/>
    </location>
</feature>
<dbReference type="EMBL" id="KQ257458">
    <property type="protein sequence ID" value="KNC99293.1"/>
    <property type="molecule type" value="Genomic_DNA"/>
</dbReference>
<dbReference type="GO" id="GO:0010273">
    <property type="term" value="P:detoxification of copper ion"/>
    <property type="evidence" value="ECO:0007669"/>
    <property type="project" value="TreeGrafter"/>
</dbReference>
<evidence type="ECO:0000256" key="2">
    <source>
        <dbReference type="ARBA" id="ARBA00022539"/>
    </source>
</evidence>
<dbReference type="GO" id="GO:0016756">
    <property type="term" value="F:glutathione gamma-glutamylcysteinyltransferase activity"/>
    <property type="evidence" value="ECO:0007669"/>
    <property type="project" value="UniProtKB-EC"/>
</dbReference>
<evidence type="ECO:0000256" key="3">
    <source>
        <dbReference type="ARBA" id="ARBA00022679"/>
    </source>
</evidence>
<keyword evidence="8" id="KW-1185">Reference proteome</keyword>
<accession>A0A0L0HEV1</accession>
<dbReference type="InterPro" id="IPR040409">
    <property type="entry name" value="PCS-like"/>
</dbReference>
<keyword evidence="3" id="KW-0808">Transferase</keyword>
<dbReference type="PANTHER" id="PTHR33447">
    <property type="entry name" value="GLUTATHIONE GAMMA-GLUTAMYLCYSTEINYLTRANSFERASE"/>
    <property type="match status" value="1"/>
</dbReference>
<dbReference type="Proteomes" id="UP000053201">
    <property type="component" value="Unassembled WGS sequence"/>
</dbReference>
<dbReference type="GO" id="GO:0046872">
    <property type="term" value="F:metal ion binding"/>
    <property type="evidence" value="ECO:0007669"/>
    <property type="project" value="UniProtKB-KW"/>
</dbReference>
<feature type="compositionally biased region" description="Basic and acidic residues" evidence="5">
    <location>
        <begin position="23"/>
        <end position="32"/>
    </location>
</feature>
<gene>
    <name evidence="7" type="ORF">SPPG_05547</name>
</gene>
<evidence type="ECO:0000256" key="5">
    <source>
        <dbReference type="SAM" id="MobiDB-lite"/>
    </source>
</evidence>
<dbReference type="InterPro" id="IPR038765">
    <property type="entry name" value="Papain-like_cys_pep_sf"/>
</dbReference>
<dbReference type="AlphaFoldDB" id="A0A0L0HEV1"/>
<dbReference type="EC" id="2.3.2.15" evidence="1"/>
<dbReference type="eggNOG" id="KOG0632">
    <property type="taxonomic scope" value="Eukaryota"/>
</dbReference>
<dbReference type="InParanoid" id="A0A0L0HEV1"/>
<dbReference type="GeneID" id="27688912"/>
<reference evidence="7 8" key="1">
    <citation type="submission" date="2009-08" db="EMBL/GenBank/DDBJ databases">
        <title>The Genome Sequence of Spizellomyces punctatus strain DAOM BR117.</title>
        <authorList>
            <consortium name="The Broad Institute Genome Sequencing Platform"/>
            <person name="Russ C."/>
            <person name="Cuomo C."/>
            <person name="Shea T."/>
            <person name="Young S.K."/>
            <person name="Zeng Q."/>
            <person name="Koehrsen M."/>
            <person name="Haas B."/>
            <person name="Borodovsky M."/>
            <person name="Guigo R."/>
            <person name="Alvarado L."/>
            <person name="Berlin A."/>
            <person name="Bochicchio J."/>
            <person name="Borenstein D."/>
            <person name="Chapman S."/>
            <person name="Chen Z."/>
            <person name="Engels R."/>
            <person name="Freedman E."/>
            <person name="Gellesch M."/>
            <person name="Goldberg J."/>
            <person name="Griggs A."/>
            <person name="Gujja S."/>
            <person name="Heiman D."/>
            <person name="Hepburn T."/>
            <person name="Howarth C."/>
            <person name="Jen D."/>
            <person name="Larson L."/>
            <person name="Lewis B."/>
            <person name="Mehta T."/>
            <person name="Park D."/>
            <person name="Pearson M."/>
            <person name="Roberts A."/>
            <person name="Saif S."/>
            <person name="Shenoy N."/>
            <person name="Sisk P."/>
            <person name="Stolte C."/>
            <person name="Sykes S."/>
            <person name="Thomson T."/>
            <person name="Walk T."/>
            <person name="White J."/>
            <person name="Yandava C."/>
            <person name="Burger G."/>
            <person name="Gray M.W."/>
            <person name="Holland P.W.H."/>
            <person name="King N."/>
            <person name="Lang F.B.F."/>
            <person name="Roger A.J."/>
            <person name="Ruiz-Trillo I."/>
            <person name="Lander E."/>
            <person name="Nusbaum C."/>
        </authorList>
    </citation>
    <scope>NUCLEOTIDE SEQUENCE [LARGE SCALE GENOMIC DNA]</scope>
    <source>
        <strain evidence="7 8">DAOM BR117</strain>
    </source>
</reference>
<feature type="region of interest" description="Disordered" evidence="5">
    <location>
        <begin position="566"/>
        <end position="590"/>
    </location>
</feature>
<dbReference type="InterPro" id="IPR038156">
    <property type="entry name" value="PCS_N_sf"/>
</dbReference>
<organism evidence="7 8">
    <name type="scientific">Spizellomyces punctatus (strain DAOM BR117)</name>
    <dbReference type="NCBI Taxonomy" id="645134"/>
    <lineage>
        <taxon>Eukaryota</taxon>
        <taxon>Fungi</taxon>
        <taxon>Fungi incertae sedis</taxon>
        <taxon>Chytridiomycota</taxon>
        <taxon>Chytridiomycota incertae sedis</taxon>
        <taxon>Chytridiomycetes</taxon>
        <taxon>Spizellomycetales</taxon>
        <taxon>Spizellomycetaceae</taxon>
        <taxon>Spizellomyces</taxon>
    </lineage>
</organism>
<feature type="region of interest" description="Disordered" evidence="5">
    <location>
        <begin position="440"/>
        <end position="459"/>
    </location>
</feature>
<dbReference type="PROSITE" id="PS51443">
    <property type="entry name" value="PCS"/>
    <property type="match status" value="1"/>
</dbReference>
<dbReference type="GO" id="GO:0046938">
    <property type="term" value="P:phytochelatin biosynthetic process"/>
    <property type="evidence" value="ECO:0007669"/>
    <property type="project" value="InterPro"/>
</dbReference>
<dbReference type="FunFam" id="3.90.70.30:FF:000001">
    <property type="entry name" value="Glutathione gamma-glutamylcysteinyltransferase 1"/>
    <property type="match status" value="1"/>
</dbReference>
<name>A0A0L0HEV1_SPIPD</name>